<evidence type="ECO:0000256" key="2">
    <source>
        <dbReference type="SAM" id="SignalP"/>
    </source>
</evidence>
<feature type="chain" id="PRO_5035298341" evidence="2">
    <location>
        <begin position="23"/>
        <end position="154"/>
    </location>
</feature>
<evidence type="ECO:0000313" key="3">
    <source>
        <dbReference type="EMBL" id="CAG7828397.1"/>
    </source>
</evidence>
<feature type="compositionally biased region" description="Low complexity" evidence="1">
    <location>
        <begin position="99"/>
        <end position="154"/>
    </location>
</feature>
<gene>
    <name evidence="3" type="ORF">AFUS01_LOCUS38327</name>
</gene>
<name>A0A8J2LBJ9_9HEXA</name>
<organism evidence="3 4">
    <name type="scientific">Allacma fusca</name>
    <dbReference type="NCBI Taxonomy" id="39272"/>
    <lineage>
        <taxon>Eukaryota</taxon>
        <taxon>Metazoa</taxon>
        <taxon>Ecdysozoa</taxon>
        <taxon>Arthropoda</taxon>
        <taxon>Hexapoda</taxon>
        <taxon>Collembola</taxon>
        <taxon>Symphypleona</taxon>
        <taxon>Sminthuridae</taxon>
        <taxon>Allacma</taxon>
    </lineage>
</organism>
<evidence type="ECO:0000313" key="4">
    <source>
        <dbReference type="Proteomes" id="UP000708208"/>
    </source>
</evidence>
<feature type="compositionally biased region" description="Basic and acidic residues" evidence="1">
    <location>
        <begin position="78"/>
        <end position="90"/>
    </location>
</feature>
<reference evidence="3" key="1">
    <citation type="submission" date="2021-06" db="EMBL/GenBank/DDBJ databases">
        <authorList>
            <person name="Hodson N. C."/>
            <person name="Mongue J. A."/>
            <person name="Jaron S. K."/>
        </authorList>
    </citation>
    <scope>NUCLEOTIDE SEQUENCE</scope>
</reference>
<dbReference type="EMBL" id="CAJVCH010547324">
    <property type="protein sequence ID" value="CAG7828397.1"/>
    <property type="molecule type" value="Genomic_DNA"/>
</dbReference>
<keyword evidence="2" id="KW-0732">Signal</keyword>
<feature type="region of interest" description="Disordered" evidence="1">
    <location>
        <begin position="36"/>
        <end position="154"/>
    </location>
</feature>
<protein>
    <submittedName>
        <fullName evidence="3">Uncharacterized protein</fullName>
    </submittedName>
</protein>
<accession>A0A8J2LBJ9</accession>
<dbReference type="AlphaFoldDB" id="A0A8J2LBJ9"/>
<comment type="caution">
    <text evidence="3">The sequence shown here is derived from an EMBL/GenBank/DDBJ whole genome shotgun (WGS) entry which is preliminary data.</text>
</comment>
<evidence type="ECO:0000256" key="1">
    <source>
        <dbReference type="SAM" id="MobiDB-lite"/>
    </source>
</evidence>
<dbReference type="Proteomes" id="UP000708208">
    <property type="component" value="Unassembled WGS sequence"/>
</dbReference>
<proteinExistence type="predicted"/>
<feature type="signal peptide" evidence="2">
    <location>
        <begin position="1"/>
        <end position="22"/>
    </location>
</feature>
<keyword evidence="4" id="KW-1185">Reference proteome</keyword>
<sequence>MKYSPGISSILVLVMALWLGNAALLQRGSSHDQLLDRTFSGDSMGSNLEGIQERSRRSPHGHRKHSSEDSGSSSSEESGDRSGECEDGSHHGRKGCGSSGTSNSTVAATTSASSGTSGTAAPTTTAAPAGGAPSAGGNATTSARPTSTTTAPAG</sequence>